<dbReference type="Gene3D" id="3.40.350.10">
    <property type="entry name" value="Creatinase/prolidase N-terminal domain"/>
    <property type="match status" value="1"/>
</dbReference>
<comment type="caution">
    <text evidence="9">The sequence shown here is derived from an EMBL/GenBank/DDBJ whole genome shotgun (WGS) entry which is preliminary data.</text>
</comment>
<keyword evidence="5" id="KW-0479">Metal-binding</keyword>
<organism evidence="9 10">
    <name type="scientific">Motilibacter deserti</name>
    <dbReference type="NCBI Taxonomy" id="2714956"/>
    <lineage>
        <taxon>Bacteria</taxon>
        <taxon>Bacillati</taxon>
        <taxon>Actinomycetota</taxon>
        <taxon>Actinomycetes</taxon>
        <taxon>Motilibacterales</taxon>
        <taxon>Motilibacteraceae</taxon>
        <taxon>Motilibacter</taxon>
    </lineage>
</organism>
<protein>
    <recommendedName>
        <fullName evidence="4">Xaa-Pro aminopeptidase</fullName>
        <ecNumber evidence="4">3.4.11.9</ecNumber>
    </recommendedName>
</protein>
<keyword evidence="10" id="KW-1185">Reference proteome</keyword>
<dbReference type="EC" id="3.4.11.9" evidence="4"/>
<dbReference type="SMART" id="SM01011">
    <property type="entry name" value="AMP_N"/>
    <property type="match status" value="1"/>
</dbReference>
<dbReference type="GO" id="GO:0004177">
    <property type="term" value="F:aminopeptidase activity"/>
    <property type="evidence" value="ECO:0007669"/>
    <property type="project" value="UniProtKB-KW"/>
</dbReference>
<evidence type="ECO:0000313" key="9">
    <source>
        <dbReference type="EMBL" id="NHC14748.1"/>
    </source>
</evidence>
<evidence type="ECO:0000256" key="3">
    <source>
        <dbReference type="ARBA" id="ARBA00008766"/>
    </source>
</evidence>
<keyword evidence="6" id="KW-0378">Hydrolase</keyword>
<dbReference type="Proteomes" id="UP000800981">
    <property type="component" value="Unassembled WGS sequence"/>
</dbReference>
<dbReference type="CDD" id="cd01087">
    <property type="entry name" value="Prolidase"/>
    <property type="match status" value="1"/>
</dbReference>
<evidence type="ECO:0000256" key="7">
    <source>
        <dbReference type="ARBA" id="ARBA00023211"/>
    </source>
</evidence>
<comment type="similarity">
    <text evidence="3">Belongs to the peptidase M24B family.</text>
</comment>
<evidence type="ECO:0000313" key="10">
    <source>
        <dbReference type="Proteomes" id="UP000800981"/>
    </source>
</evidence>
<comment type="catalytic activity">
    <reaction evidence="1">
        <text>Release of any N-terminal amino acid, including proline, that is linked to proline, even from a dipeptide or tripeptide.</text>
        <dbReference type="EC" id="3.4.11.9"/>
    </reaction>
</comment>
<dbReference type="InterPro" id="IPR007865">
    <property type="entry name" value="Aminopep_P_N"/>
</dbReference>
<evidence type="ECO:0000256" key="2">
    <source>
        <dbReference type="ARBA" id="ARBA00001936"/>
    </source>
</evidence>
<evidence type="ECO:0000256" key="5">
    <source>
        <dbReference type="ARBA" id="ARBA00022723"/>
    </source>
</evidence>
<evidence type="ECO:0000256" key="4">
    <source>
        <dbReference type="ARBA" id="ARBA00012574"/>
    </source>
</evidence>
<dbReference type="Pfam" id="PF05195">
    <property type="entry name" value="AMP_N"/>
    <property type="match status" value="1"/>
</dbReference>
<accession>A0ABX0GZW1</accession>
<dbReference type="RefSeq" id="WP_166282660.1">
    <property type="nucleotide sequence ID" value="NZ_JAANNP010000010.1"/>
</dbReference>
<dbReference type="Pfam" id="PF00557">
    <property type="entry name" value="Peptidase_M24"/>
    <property type="match status" value="1"/>
</dbReference>
<dbReference type="InterPro" id="IPR052433">
    <property type="entry name" value="X-Pro_dipept-like"/>
</dbReference>
<sequence>MSGGWGPLHAPVDVPAELAPWAQKRRARLAERFPGEHLVVHAGEPLVRANDQTYPFRPASDYLWLTGDATPGGVLVLDPEGQATLYAPPPAPPGTRDFWASRSGGALWNGAQPTLEAVAEVLGIPVLPLADLPAGLGARAAGNVAAPDRELAAALSELRLLKDGWELEQLQLAVDATTRGFADVVRALPAAMAGGGERLLETTFFARARQEGGDVGYHSIVGAGEHATVLHWMRNDGAVRDGQLLLLDAGVETRTFYTADVTRVLPVNGRFAPLQRDVYELVRRANDAALEAVRPGAAFRDFHWAAMRVLAEGVHGLGLLPGSLDEALDPERQLYRRWTLCGSGHMLGIDVHDCAKSRAGEYVDGRLRAGQVLTVEPGLYFQPNDELVPPELRGLGMRIEEDLVVTENGYSMLSSALPRTAADVESWMQSVATS</sequence>
<keyword evidence="7" id="KW-0464">Manganese</keyword>
<keyword evidence="9" id="KW-0031">Aminopeptidase</keyword>
<evidence type="ECO:0000259" key="8">
    <source>
        <dbReference type="SMART" id="SM01011"/>
    </source>
</evidence>
<dbReference type="InterPro" id="IPR029149">
    <property type="entry name" value="Creatin/AminoP/Spt16_N"/>
</dbReference>
<dbReference type="PANTHER" id="PTHR43226:SF4">
    <property type="entry name" value="XAA-PRO AMINOPEPTIDASE 3"/>
    <property type="match status" value="1"/>
</dbReference>
<dbReference type="SUPFAM" id="SSF53092">
    <property type="entry name" value="Creatinase/prolidase N-terminal domain"/>
    <property type="match status" value="1"/>
</dbReference>
<comment type="cofactor">
    <cofactor evidence="2">
        <name>Mn(2+)</name>
        <dbReference type="ChEBI" id="CHEBI:29035"/>
    </cofactor>
</comment>
<dbReference type="PANTHER" id="PTHR43226">
    <property type="entry name" value="XAA-PRO AMINOPEPTIDASE 3"/>
    <property type="match status" value="1"/>
</dbReference>
<gene>
    <name evidence="9" type="ORF">G9H71_13245</name>
</gene>
<feature type="domain" description="Aminopeptidase P N-terminal" evidence="8">
    <location>
        <begin position="16"/>
        <end position="155"/>
    </location>
</feature>
<keyword evidence="9" id="KW-0645">Protease</keyword>
<evidence type="ECO:0000256" key="6">
    <source>
        <dbReference type="ARBA" id="ARBA00022801"/>
    </source>
</evidence>
<name>A0ABX0GZW1_9ACTN</name>
<reference evidence="9 10" key="1">
    <citation type="submission" date="2020-03" db="EMBL/GenBank/DDBJ databases">
        <title>Two novel Motilibacter sp.</title>
        <authorList>
            <person name="Liu S."/>
        </authorList>
    </citation>
    <scope>NUCLEOTIDE SEQUENCE [LARGE SCALE GENOMIC DNA]</scope>
    <source>
        <strain evidence="9 10">E257</strain>
    </source>
</reference>
<dbReference type="EMBL" id="JAANNP010000010">
    <property type="protein sequence ID" value="NHC14748.1"/>
    <property type="molecule type" value="Genomic_DNA"/>
</dbReference>
<evidence type="ECO:0000256" key="1">
    <source>
        <dbReference type="ARBA" id="ARBA00001424"/>
    </source>
</evidence>
<dbReference type="InterPro" id="IPR036005">
    <property type="entry name" value="Creatinase/aminopeptidase-like"/>
</dbReference>
<dbReference type="InterPro" id="IPR000994">
    <property type="entry name" value="Pept_M24"/>
</dbReference>
<dbReference type="SUPFAM" id="SSF55920">
    <property type="entry name" value="Creatinase/aminopeptidase"/>
    <property type="match status" value="1"/>
</dbReference>
<proteinExistence type="inferred from homology"/>
<dbReference type="Gene3D" id="3.90.230.10">
    <property type="entry name" value="Creatinase/methionine aminopeptidase superfamily"/>
    <property type="match status" value="1"/>
</dbReference>